<accession>A0A392V507</accession>
<sequence length="22" mass="2465">GMMVVMTWLRRGGEDEVVVENG</sequence>
<reference evidence="1 2" key="1">
    <citation type="journal article" date="2018" name="Front. Plant Sci.">
        <title>Red Clover (Trifolium pratense) and Zigzag Clover (T. medium) - A Picture of Genomic Similarities and Differences.</title>
        <authorList>
            <person name="Dluhosova J."/>
            <person name="Istvanek J."/>
            <person name="Nedelnik J."/>
            <person name="Repkova J."/>
        </authorList>
    </citation>
    <scope>NUCLEOTIDE SEQUENCE [LARGE SCALE GENOMIC DNA]</scope>
    <source>
        <strain evidence="2">cv. 10/8</strain>
        <tissue evidence="1">Leaf</tissue>
    </source>
</reference>
<name>A0A392V507_9FABA</name>
<keyword evidence="2" id="KW-1185">Reference proteome</keyword>
<dbReference type="AlphaFoldDB" id="A0A392V507"/>
<dbReference type="EMBL" id="LXQA011065065">
    <property type="protein sequence ID" value="MCI83356.1"/>
    <property type="molecule type" value="Genomic_DNA"/>
</dbReference>
<comment type="caution">
    <text evidence="1">The sequence shown here is derived from an EMBL/GenBank/DDBJ whole genome shotgun (WGS) entry which is preliminary data.</text>
</comment>
<organism evidence="1 2">
    <name type="scientific">Trifolium medium</name>
    <dbReference type="NCBI Taxonomy" id="97028"/>
    <lineage>
        <taxon>Eukaryota</taxon>
        <taxon>Viridiplantae</taxon>
        <taxon>Streptophyta</taxon>
        <taxon>Embryophyta</taxon>
        <taxon>Tracheophyta</taxon>
        <taxon>Spermatophyta</taxon>
        <taxon>Magnoliopsida</taxon>
        <taxon>eudicotyledons</taxon>
        <taxon>Gunneridae</taxon>
        <taxon>Pentapetalae</taxon>
        <taxon>rosids</taxon>
        <taxon>fabids</taxon>
        <taxon>Fabales</taxon>
        <taxon>Fabaceae</taxon>
        <taxon>Papilionoideae</taxon>
        <taxon>50 kb inversion clade</taxon>
        <taxon>NPAAA clade</taxon>
        <taxon>Hologalegina</taxon>
        <taxon>IRL clade</taxon>
        <taxon>Trifolieae</taxon>
        <taxon>Trifolium</taxon>
    </lineage>
</organism>
<evidence type="ECO:0000313" key="1">
    <source>
        <dbReference type="EMBL" id="MCI83356.1"/>
    </source>
</evidence>
<dbReference type="Proteomes" id="UP000265520">
    <property type="component" value="Unassembled WGS sequence"/>
</dbReference>
<evidence type="ECO:0000313" key="2">
    <source>
        <dbReference type="Proteomes" id="UP000265520"/>
    </source>
</evidence>
<feature type="non-terminal residue" evidence="1">
    <location>
        <position position="1"/>
    </location>
</feature>
<protein>
    <submittedName>
        <fullName evidence="1">Uncharacterized protein</fullName>
    </submittedName>
</protein>
<proteinExistence type="predicted"/>